<accession>A0AA88MBH0</accession>
<evidence type="ECO:0000313" key="3">
    <source>
        <dbReference type="Proteomes" id="UP001187315"/>
    </source>
</evidence>
<sequence>MVRNFKRKTDRGRTPADIMLLAVRQVKLEGKSIRSKAAKTLTPTTSSLPVGYRKNRQIFNGHQEQQLRDYIIKASEIYYVCPIFCCRSAPSPSHNCATGAPGPSHHQSAASTGPSHHQSAADTGPSHNCATESPGPSHHQSAAGTGPSHNCATAGPGPSHHQSAASTGPSHHQSAKGTGPSHNCATAGPGPSHHQSASSFNKNKASHCEDPEKSDSFI</sequence>
<reference evidence="2" key="1">
    <citation type="submission" date="2023-08" db="EMBL/GenBank/DDBJ databases">
        <title>Pelteobagrus vachellii genome.</title>
        <authorList>
            <person name="Liu H."/>
        </authorList>
    </citation>
    <scope>NUCLEOTIDE SEQUENCE</scope>
    <source>
        <strain evidence="2">PRFRI_2022a</strain>
        <tissue evidence="2">Muscle</tissue>
    </source>
</reference>
<evidence type="ECO:0000256" key="1">
    <source>
        <dbReference type="SAM" id="MobiDB-lite"/>
    </source>
</evidence>
<feature type="compositionally biased region" description="Polar residues" evidence="1">
    <location>
        <begin position="138"/>
        <end position="151"/>
    </location>
</feature>
<keyword evidence="3" id="KW-1185">Reference proteome</keyword>
<name>A0AA88MBH0_TACVA</name>
<evidence type="ECO:0000313" key="2">
    <source>
        <dbReference type="EMBL" id="KAK2834456.1"/>
    </source>
</evidence>
<proteinExistence type="predicted"/>
<dbReference type="Proteomes" id="UP001187315">
    <property type="component" value="Unassembled WGS sequence"/>
</dbReference>
<comment type="caution">
    <text evidence="2">The sequence shown here is derived from an EMBL/GenBank/DDBJ whole genome shotgun (WGS) entry which is preliminary data.</text>
</comment>
<dbReference type="AlphaFoldDB" id="A0AA88MBH0"/>
<dbReference type="EMBL" id="JAVHJS010000015">
    <property type="protein sequence ID" value="KAK2834456.1"/>
    <property type="molecule type" value="Genomic_DNA"/>
</dbReference>
<feature type="compositionally biased region" description="Polar residues" evidence="1">
    <location>
        <begin position="160"/>
        <end position="184"/>
    </location>
</feature>
<feature type="compositionally biased region" description="Polar residues" evidence="1">
    <location>
        <begin position="105"/>
        <end position="131"/>
    </location>
</feature>
<feature type="compositionally biased region" description="Polar residues" evidence="1">
    <location>
        <begin position="193"/>
        <end position="203"/>
    </location>
</feature>
<feature type="compositionally biased region" description="Basic and acidic residues" evidence="1">
    <location>
        <begin position="206"/>
        <end position="218"/>
    </location>
</feature>
<protein>
    <submittedName>
        <fullName evidence="2">Uncharacterized protein</fullName>
    </submittedName>
</protein>
<gene>
    <name evidence="2" type="ORF">Q7C36_015157</name>
</gene>
<organism evidence="2 3">
    <name type="scientific">Tachysurus vachellii</name>
    <name type="common">Darkbarbel catfish</name>
    <name type="synonym">Pelteobagrus vachellii</name>
    <dbReference type="NCBI Taxonomy" id="175792"/>
    <lineage>
        <taxon>Eukaryota</taxon>
        <taxon>Metazoa</taxon>
        <taxon>Chordata</taxon>
        <taxon>Craniata</taxon>
        <taxon>Vertebrata</taxon>
        <taxon>Euteleostomi</taxon>
        <taxon>Actinopterygii</taxon>
        <taxon>Neopterygii</taxon>
        <taxon>Teleostei</taxon>
        <taxon>Ostariophysi</taxon>
        <taxon>Siluriformes</taxon>
        <taxon>Bagridae</taxon>
        <taxon>Tachysurus</taxon>
    </lineage>
</organism>
<feature type="region of interest" description="Disordered" evidence="1">
    <location>
        <begin position="95"/>
        <end position="218"/>
    </location>
</feature>